<sequence>MASVDQHCDTLDKLKEDKPEQKEVKMSSSGVSVDLNAQTGATVKAPVLAGNNITSVTLNYNTAGNEPQNITETVEKHKEEQGAVFNSSILLNHTAQTGCGMFKQECDLVIAQHQSVQCELAFLK</sequence>
<evidence type="ECO:0000313" key="1">
    <source>
        <dbReference type="EMBL" id="ROL48092.1"/>
    </source>
</evidence>
<proteinExistence type="predicted"/>
<comment type="caution">
    <text evidence="1">The sequence shown here is derived from an EMBL/GenBank/DDBJ whole genome shotgun (WGS) entry which is preliminary data.</text>
</comment>
<accession>A0A3N0YPF7</accession>
<dbReference type="AlphaFoldDB" id="A0A3N0YPF7"/>
<organism evidence="1 2">
    <name type="scientific">Anabarilius grahami</name>
    <name type="common">Kanglang fish</name>
    <name type="synonym">Barilius grahami</name>
    <dbReference type="NCBI Taxonomy" id="495550"/>
    <lineage>
        <taxon>Eukaryota</taxon>
        <taxon>Metazoa</taxon>
        <taxon>Chordata</taxon>
        <taxon>Craniata</taxon>
        <taxon>Vertebrata</taxon>
        <taxon>Euteleostomi</taxon>
        <taxon>Actinopterygii</taxon>
        <taxon>Neopterygii</taxon>
        <taxon>Teleostei</taxon>
        <taxon>Ostariophysi</taxon>
        <taxon>Cypriniformes</taxon>
        <taxon>Xenocyprididae</taxon>
        <taxon>Xenocypridinae</taxon>
        <taxon>Xenocypridinae incertae sedis</taxon>
        <taxon>Anabarilius</taxon>
    </lineage>
</organism>
<reference evidence="1 2" key="1">
    <citation type="submission" date="2018-10" db="EMBL/GenBank/DDBJ databases">
        <title>Genome assembly for a Yunnan-Guizhou Plateau 3E fish, Anabarilius grahami (Regan), and its evolutionary and genetic applications.</title>
        <authorList>
            <person name="Jiang W."/>
        </authorList>
    </citation>
    <scope>NUCLEOTIDE SEQUENCE [LARGE SCALE GENOMIC DNA]</scope>
    <source>
        <strain evidence="1">AG-KIZ</strain>
        <tissue evidence="1">Muscle</tissue>
    </source>
</reference>
<evidence type="ECO:0000313" key="2">
    <source>
        <dbReference type="Proteomes" id="UP000281406"/>
    </source>
</evidence>
<dbReference type="OrthoDB" id="8951038at2759"/>
<name>A0A3N0YPF7_ANAGA</name>
<dbReference type="Proteomes" id="UP000281406">
    <property type="component" value="Unassembled WGS sequence"/>
</dbReference>
<keyword evidence="2" id="KW-1185">Reference proteome</keyword>
<dbReference type="EMBL" id="RJVU01033420">
    <property type="protein sequence ID" value="ROL48092.1"/>
    <property type="molecule type" value="Genomic_DNA"/>
</dbReference>
<gene>
    <name evidence="1" type="ORF">DPX16_2674</name>
</gene>
<protein>
    <submittedName>
        <fullName evidence="1">Uncharacterized protein</fullName>
    </submittedName>
</protein>